<dbReference type="GeneID" id="20668495"/>
<dbReference type="AlphaFoldDB" id="W4JUC9"/>
<dbReference type="RefSeq" id="XP_009550700.1">
    <property type="nucleotide sequence ID" value="XM_009552405.1"/>
</dbReference>
<dbReference type="KEGG" id="hir:HETIRDRAFT_174199"/>
<sequence length="87" mass="9891">MTFAIIEHFKNDKVPEMPWSSKHADLGIFTWNFNKFSDPKIISISQLCSLFALADVPLRGQGCAWVTISLDHLTQEPNTLNLDLDEE</sequence>
<accession>W4JUC9</accession>
<dbReference type="OrthoDB" id="2798612at2759"/>
<reference evidence="1 2" key="1">
    <citation type="journal article" date="2012" name="New Phytol.">
        <title>Insight into trade-off between wood decay and parasitism from the genome of a fungal forest pathogen.</title>
        <authorList>
            <person name="Olson A."/>
            <person name="Aerts A."/>
            <person name="Asiegbu F."/>
            <person name="Belbahri L."/>
            <person name="Bouzid O."/>
            <person name="Broberg A."/>
            <person name="Canback B."/>
            <person name="Coutinho P.M."/>
            <person name="Cullen D."/>
            <person name="Dalman K."/>
            <person name="Deflorio G."/>
            <person name="van Diepen L.T."/>
            <person name="Dunand C."/>
            <person name="Duplessis S."/>
            <person name="Durling M."/>
            <person name="Gonthier P."/>
            <person name="Grimwood J."/>
            <person name="Fossdal C.G."/>
            <person name="Hansson D."/>
            <person name="Henrissat B."/>
            <person name="Hietala A."/>
            <person name="Himmelstrand K."/>
            <person name="Hoffmeister D."/>
            <person name="Hogberg N."/>
            <person name="James T.Y."/>
            <person name="Karlsson M."/>
            <person name="Kohler A."/>
            <person name="Kues U."/>
            <person name="Lee Y.H."/>
            <person name="Lin Y.C."/>
            <person name="Lind M."/>
            <person name="Lindquist E."/>
            <person name="Lombard V."/>
            <person name="Lucas S."/>
            <person name="Lunden K."/>
            <person name="Morin E."/>
            <person name="Murat C."/>
            <person name="Park J."/>
            <person name="Raffaello T."/>
            <person name="Rouze P."/>
            <person name="Salamov A."/>
            <person name="Schmutz J."/>
            <person name="Solheim H."/>
            <person name="Stahlberg J."/>
            <person name="Velez H."/>
            <person name="de Vries R.P."/>
            <person name="Wiebenga A."/>
            <person name="Woodward S."/>
            <person name="Yakovlev I."/>
            <person name="Garbelotto M."/>
            <person name="Martin F."/>
            <person name="Grigoriev I.V."/>
            <person name="Stenlid J."/>
        </authorList>
    </citation>
    <scope>NUCLEOTIDE SEQUENCE [LARGE SCALE GENOMIC DNA]</scope>
    <source>
        <strain evidence="1 2">TC 32-1</strain>
    </source>
</reference>
<gene>
    <name evidence="1" type="ORF">HETIRDRAFT_174199</name>
</gene>
<dbReference type="Proteomes" id="UP000030671">
    <property type="component" value="Unassembled WGS sequence"/>
</dbReference>
<evidence type="ECO:0000313" key="1">
    <source>
        <dbReference type="EMBL" id="ETW77158.1"/>
    </source>
</evidence>
<dbReference type="EMBL" id="KI925463">
    <property type="protein sequence ID" value="ETW77158.1"/>
    <property type="molecule type" value="Genomic_DNA"/>
</dbReference>
<evidence type="ECO:0000313" key="2">
    <source>
        <dbReference type="Proteomes" id="UP000030671"/>
    </source>
</evidence>
<keyword evidence="2" id="KW-1185">Reference proteome</keyword>
<organism evidence="1 2">
    <name type="scientific">Heterobasidion irregulare (strain TC 32-1)</name>
    <dbReference type="NCBI Taxonomy" id="747525"/>
    <lineage>
        <taxon>Eukaryota</taxon>
        <taxon>Fungi</taxon>
        <taxon>Dikarya</taxon>
        <taxon>Basidiomycota</taxon>
        <taxon>Agaricomycotina</taxon>
        <taxon>Agaricomycetes</taxon>
        <taxon>Russulales</taxon>
        <taxon>Bondarzewiaceae</taxon>
        <taxon>Heterobasidion</taxon>
        <taxon>Heterobasidion annosum species complex</taxon>
    </lineage>
</organism>
<proteinExistence type="predicted"/>
<protein>
    <submittedName>
        <fullName evidence="1">Uncharacterized protein</fullName>
    </submittedName>
</protein>
<dbReference type="InParanoid" id="W4JUC9"/>
<dbReference type="HOGENOM" id="CLU_2740324_0_0_1"/>
<name>W4JUC9_HETIT</name>